<reference evidence="3" key="1">
    <citation type="submission" date="2016-10" db="EMBL/GenBank/DDBJ databases">
        <authorList>
            <person name="Varghese N."/>
            <person name="Submissions S."/>
        </authorList>
    </citation>
    <scope>NUCLEOTIDE SEQUENCE [LARGE SCALE GENOMIC DNA]</scope>
    <source>
        <strain evidence="3">DSM 7481</strain>
    </source>
</reference>
<evidence type="ECO:0000256" key="1">
    <source>
        <dbReference type="SAM" id="SignalP"/>
    </source>
</evidence>
<dbReference type="RefSeq" id="WP_092952462.1">
    <property type="nucleotide sequence ID" value="NZ_FOMQ01000006.1"/>
</dbReference>
<dbReference type="STRING" id="32040.SAMN04489710_106328"/>
<feature type="chain" id="PRO_5011577749" description="META domain-containing protein" evidence="1">
    <location>
        <begin position="28"/>
        <end position="296"/>
    </location>
</feature>
<organism evidence="2 3">
    <name type="scientific">Paracidovorax konjaci</name>
    <dbReference type="NCBI Taxonomy" id="32040"/>
    <lineage>
        <taxon>Bacteria</taxon>
        <taxon>Pseudomonadati</taxon>
        <taxon>Pseudomonadota</taxon>
        <taxon>Betaproteobacteria</taxon>
        <taxon>Burkholderiales</taxon>
        <taxon>Comamonadaceae</taxon>
        <taxon>Paracidovorax</taxon>
    </lineage>
</organism>
<feature type="signal peptide" evidence="1">
    <location>
        <begin position="1"/>
        <end position="27"/>
    </location>
</feature>
<keyword evidence="3" id="KW-1185">Reference proteome</keyword>
<dbReference type="EMBL" id="FOMQ01000006">
    <property type="protein sequence ID" value="SFD82445.1"/>
    <property type="molecule type" value="Genomic_DNA"/>
</dbReference>
<evidence type="ECO:0000313" key="3">
    <source>
        <dbReference type="Proteomes" id="UP000199517"/>
    </source>
</evidence>
<accession>A0A1I1VI31</accession>
<proteinExistence type="predicted"/>
<name>A0A1I1VI31_9BURK</name>
<protein>
    <recommendedName>
        <fullName evidence="4">META domain-containing protein</fullName>
    </recommendedName>
</protein>
<evidence type="ECO:0000313" key="2">
    <source>
        <dbReference type="EMBL" id="SFD82445.1"/>
    </source>
</evidence>
<evidence type="ECO:0008006" key="4">
    <source>
        <dbReference type="Google" id="ProtNLM"/>
    </source>
</evidence>
<sequence length="296" mass="31168">MGTIRPRSFNPLIAACTLLAAAMPALAQSTFTPPVEPEPGMWAFDGELNGKPGRSLQIDMQNGRAMIVSYLGYRGDGSSVFLQASGLRATDSSAFQGTLQEFRNGPAIGAGGSAGAGELAANTGPIQITFDSATTGTVTLPGDVPRRISRFHYEEYPIRFSNQFAVYGNFDRFVGAIVPVTLDIKAENGVFTMKYIHTGTAQCDFSGTYRLLGGGLQSEGKVACNSGLAGPTDGTYRIERLTVDRAGMITGRMYMARDTQLYARVDFAGACLNSRAAVFAAGGRPGCGSSDLGLAP</sequence>
<keyword evidence="1" id="KW-0732">Signal</keyword>
<dbReference type="Proteomes" id="UP000199517">
    <property type="component" value="Unassembled WGS sequence"/>
</dbReference>
<gene>
    <name evidence="2" type="ORF">SAMN04489710_106328</name>
</gene>
<dbReference type="OrthoDB" id="8812081at2"/>
<dbReference type="AlphaFoldDB" id="A0A1I1VI31"/>